<dbReference type="PANTHER" id="PTHR30383:SF5">
    <property type="entry name" value="SGNH HYDROLASE-TYPE ESTERASE DOMAIN-CONTAINING PROTEIN"/>
    <property type="match status" value="1"/>
</dbReference>
<dbReference type="InterPro" id="IPR013830">
    <property type="entry name" value="SGNH_hydro"/>
</dbReference>
<dbReference type="GO" id="GO:0004622">
    <property type="term" value="F:phosphatidylcholine lysophospholipase activity"/>
    <property type="evidence" value="ECO:0007669"/>
    <property type="project" value="TreeGrafter"/>
</dbReference>
<evidence type="ECO:0000313" key="4">
    <source>
        <dbReference type="Proteomes" id="UP000263900"/>
    </source>
</evidence>
<sequence>MNKRTYFLAGFLFMAITSLAQQPEKKIDSSYNNTYYQGRMELFNTLPLQQKGIVFLGNSITERGNWSELLPGQKIMNRGIGGDNTFGVLARLDMVVKAAPKKVFLLIGINDLSRALPKEVILNNYERIINYIRTNSPKTTLYVQSVLPLYEPLTTAAYLKNKKDSILQLNIGIRQLADKYKLTYINLHEVFADANGDLKKEYTADGIHVRPAAYVLWVDYLKKKKYL</sequence>
<accession>A0A3B7MQH6</accession>
<dbReference type="EMBL" id="CP032157">
    <property type="protein sequence ID" value="AXY75569.1"/>
    <property type="molecule type" value="Genomic_DNA"/>
</dbReference>
<reference evidence="3 4" key="1">
    <citation type="submission" date="2018-09" db="EMBL/GenBank/DDBJ databases">
        <title>Genome sequencing of strain 6GH32-13.</title>
        <authorList>
            <person name="Weon H.-Y."/>
            <person name="Heo J."/>
            <person name="Kwon S.-W."/>
        </authorList>
    </citation>
    <scope>NUCLEOTIDE SEQUENCE [LARGE SCALE GENOMIC DNA]</scope>
    <source>
        <strain evidence="3 4">5GH32-13</strain>
    </source>
</reference>
<dbReference type="Pfam" id="PF13472">
    <property type="entry name" value="Lipase_GDSL_2"/>
    <property type="match status" value="1"/>
</dbReference>
<dbReference type="KEGG" id="pseg:D3H65_16990"/>
<protein>
    <submittedName>
        <fullName evidence="3">GDSL family lipase</fullName>
    </submittedName>
</protein>
<keyword evidence="4" id="KW-1185">Reference proteome</keyword>
<organism evidence="3 4">
    <name type="scientific">Paraflavitalea soli</name>
    <dbReference type="NCBI Taxonomy" id="2315862"/>
    <lineage>
        <taxon>Bacteria</taxon>
        <taxon>Pseudomonadati</taxon>
        <taxon>Bacteroidota</taxon>
        <taxon>Chitinophagia</taxon>
        <taxon>Chitinophagales</taxon>
        <taxon>Chitinophagaceae</taxon>
        <taxon>Paraflavitalea</taxon>
    </lineage>
</organism>
<dbReference type="PANTHER" id="PTHR30383">
    <property type="entry name" value="THIOESTERASE 1/PROTEASE 1/LYSOPHOSPHOLIPASE L1"/>
    <property type="match status" value="1"/>
</dbReference>
<dbReference type="Gene3D" id="3.40.50.1110">
    <property type="entry name" value="SGNH hydrolase"/>
    <property type="match status" value="1"/>
</dbReference>
<evidence type="ECO:0000256" key="1">
    <source>
        <dbReference type="SAM" id="SignalP"/>
    </source>
</evidence>
<dbReference type="RefSeq" id="WP_119051450.1">
    <property type="nucleotide sequence ID" value="NZ_CP032157.1"/>
</dbReference>
<dbReference type="AlphaFoldDB" id="A0A3B7MQH6"/>
<evidence type="ECO:0000313" key="3">
    <source>
        <dbReference type="EMBL" id="AXY75569.1"/>
    </source>
</evidence>
<dbReference type="PROSITE" id="PS00369">
    <property type="entry name" value="PTS_HPR_HIS"/>
    <property type="match status" value="1"/>
</dbReference>
<feature type="signal peptide" evidence="1">
    <location>
        <begin position="1"/>
        <end position="20"/>
    </location>
</feature>
<keyword evidence="1" id="KW-0732">Signal</keyword>
<dbReference type="SUPFAM" id="SSF52266">
    <property type="entry name" value="SGNH hydrolase"/>
    <property type="match status" value="1"/>
</dbReference>
<gene>
    <name evidence="3" type="ORF">D3H65_16990</name>
</gene>
<dbReference type="InterPro" id="IPR001020">
    <property type="entry name" value="PTS_HPr_His_P_site"/>
</dbReference>
<name>A0A3B7MQH6_9BACT</name>
<evidence type="ECO:0000259" key="2">
    <source>
        <dbReference type="Pfam" id="PF13472"/>
    </source>
</evidence>
<feature type="domain" description="SGNH hydrolase-type esterase" evidence="2">
    <location>
        <begin position="55"/>
        <end position="214"/>
    </location>
</feature>
<dbReference type="InterPro" id="IPR051532">
    <property type="entry name" value="Ester_Hydrolysis_Enzymes"/>
</dbReference>
<dbReference type="InterPro" id="IPR036514">
    <property type="entry name" value="SGNH_hydro_sf"/>
</dbReference>
<dbReference type="Proteomes" id="UP000263900">
    <property type="component" value="Chromosome"/>
</dbReference>
<dbReference type="OrthoDB" id="9790057at2"/>
<feature type="chain" id="PRO_5017811696" evidence="1">
    <location>
        <begin position="21"/>
        <end position="227"/>
    </location>
</feature>
<proteinExistence type="predicted"/>